<dbReference type="PANTHER" id="PTHR42919">
    <property type="entry name" value="N-ALPHA-ACETYLTRANSFERASE"/>
    <property type="match status" value="1"/>
</dbReference>
<dbReference type="InterPro" id="IPR000182">
    <property type="entry name" value="GNAT_dom"/>
</dbReference>
<name>A0A1H7ZGP7_9FIRM</name>
<dbReference type="Pfam" id="PF00583">
    <property type="entry name" value="Acetyltransf_1"/>
    <property type="match status" value="1"/>
</dbReference>
<dbReference type="PROSITE" id="PS51186">
    <property type="entry name" value="GNAT"/>
    <property type="match status" value="1"/>
</dbReference>
<dbReference type="AlphaFoldDB" id="A0A1H7ZGP7"/>
<dbReference type="GO" id="GO:0016747">
    <property type="term" value="F:acyltransferase activity, transferring groups other than amino-acyl groups"/>
    <property type="evidence" value="ECO:0007669"/>
    <property type="project" value="InterPro"/>
</dbReference>
<keyword evidence="1" id="KW-0808">Transferase</keyword>
<evidence type="ECO:0000256" key="2">
    <source>
        <dbReference type="ARBA" id="ARBA00023315"/>
    </source>
</evidence>
<protein>
    <submittedName>
        <fullName evidence="4">N-acetylglutamate synthase, GNAT family</fullName>
    </submittedName>
</protein>
<evidence type="ECO:0000313" key="5">
    <source>
        <dbReference type="Proteomes" id="UP000199158"/>
    </source>
</evidence>
<dbReference type="InterPro" id="IPR051556">
    <property type="entry name" value="N-term/lysine_N-AcTrnsfr"/>
</dbReference>
<evidence type="ECO:0000259" key="3">
    <source>
        <dbReference type="PROSITE" id="PS51186"/>
    </source>
</evidence>
<dbReference type="InterPro" id="IPR016181">
    <property type="entry name" value="Acyl_CoA_acyltransferase"/>
</dbReference>
<dbReference type="Proteomes" id="UP000199158">
    <property type="component" value="Unassembled WGS sequence"/>
</dbReference>
<dbReference type="EMBL" id="FOCG01000001">
    <property type="protein sequence ID" value="SEM56679.1"/>
    <property type="molecule type" value="Genomic_DNA"/>
</dbReference>
<keyword evidence="2" id="KW-0012">Acyltransferase</keyword>
<accession>A0A1H7ZGP7</accession>
<proteinExistence type="predicted"/>
<sequence length="169" mass="20290">MNIKIRHATVQDVSIISQIHAECWKTAYRGIIPQKYLDELKVDFWIPTFTNWIENRIFSVYLICVDEIPVGCTAYGKSRDDKLPDWGEVISVYIRSDYWGKGLAKKLLEYVLLCMRQDGYRNCYLWVLKENLRARHFYEKIRFEWNQDELFSDIMGKQIVDVRYVLKFE</sequence>
<evidence type="ECO:0000256" key="1">
    <source>
        <dbReference type="ARBA" id="ARBA00022679"/>
    </source>
</evidence>
<dbReference type="PANTHER" id="PTHR42919:SF8">
    <property type="entry name" value="N-ALPHA-ACETYLTRANSFERASE 50"/>
    <property type="match status" value="1"/>
</dbReference>
<dbReference type="OrthoDB" id="5292888at2"/>
<dbReference type="STRING" id="474960.SAMN05216180_0615"/>
<dbReference type="Gene3D" id="3.40.630.30">
    <property type="match status" value="1"/>
</dbReference>
<dbReference type="RefSeq" id="WP_092751512.1">
    <property type="nucleotide sequence ID" value="NZ_FOCG01000001.1"/>
</dbReference>
<keyword evidence="5" id="KW-1185">Reference proteome</keyword>
<dbReference type="CDD" id="cd04301">
    <property type="entry name" value="NAT_SF"/>
    <property type="match status" value="1"/>
</dbReference>
<gene>
    <name evidence="4" type="ORF">SAMN05216180_0615</name>
</gene>
<organism evidence="4 5">
    <name type="scientific">Hydrogenoanaerobacterium saccharovorans</name>
    <dbReference type="NCBI Taxonomy" id="474960"/>
    <lineage>
        <taxon>Bacteria</taxon>
        <taxon>Bacillati</taxon>
        <taxon>Bacillota</taxon>
        <taxon>Clostridia</taxon>
        <taxon>Eubacteriales</taxon>
        <taxon>Oscillospiraceae</taxon>
        <taxon>Hydrogenoanaerobacterium</taxon>
    </lineage>
</organism>
<feature type="domain" description="N-acetyltransferase" evidence="3">
    <location>
        <begin position="3"/>
        <end position="169"/>
    </location>
</feature>
<dbReference type="SUPFAM" id="SSF55729">
    <property type="entry name" value="Acyl-CoA N-acyltransferases (Nat)"/>
    <property type="match status" value="1"/>
</dbReference>
<evidence type="ECO:0000313" key="4">
    <source>
        <dbReference type="EMBL" id="SEM56679.1"/>
    </source>
</evidence>
<reference evidence="4 5" key="1">
    <citation type="submission" date="2016-10" db="EMBL/GenBank/DDBJ databases">
        <authorList>
            <person name="de Groot N.N."/>
        </authorList>
    </citation>
    <scope>NUCLEOTIDE SEQUENCE [LARGE SCALE GENOMIC DNA]</scope>
    <source>
        <strain evidence="4 5">CGMCC 1.5070</strain>
    </source>
</reference>